<keyword evidence="4" id="KW-0677">Repeat</keyword>
<dbReference type="GO" id="GO:0005743">
    <property type="term" value="C:mitochondrial inner membrane"/>
    <property type="evidence" value="ECO:0007669"/>
    <property type="project" value="UniProtKB-SubCell"/>
</dbReference>
<dbReference type="InterPro" id="IPR049562">
    <property type="entry name" value="SLC25A33/36-like"/>
</dbReference>
<dbReference type="GO" id="GO:1990519">
    <property type="term" value="P:pyrimidine nucleotide import into mitochondrion"/>
    <property type="evidence" value="ECO:0007669"/>
    <property type="project" value="TreeGrafter"/>
</dbReference>
<evidence type="ECO:0000313" key="12">
    <source>
        <dbReference type="Proteomes" id="UP000054321"/>
    </source>
</evidence>
<proteinExistence type="inferred from homology"/>
<evidence type="ECO:0000256" key="6">
    <source>
        <dbReference type="ARBA" id="ARBA00022989"/>
    </source>
</evidence>
<evidence type="ECO:0000256" key="10">
    <source>
        <dbReference type="RuleBase" id="RU000488"/>
    </source>
</evidence>
<feature type="repeat" description="Solcar" evidence="9">
    <location>
        <begin position="9"/>
        <end position="115"/>
    </location>
</feature>
<feature type="repeat" description="Solcar" evidence="9">
    <location>
        <begin position="125"/>
        <end position="215"/>
    </location>
</feature>
<dbReference type="PROSITE" id="PS50920">
    <property type="entry name" value="SOLCAR"/>
    <property type="match status" value="3"/>
</dbReference>
<accession>A0A0C3HSM5</accession>
<keyword evidence="6" id="KW-1133">Transmembrane helix</keyword>
<dbReference type="STRING" id="913774.A0A0C3HSM5"/>
<keyword evidence="7" id="KW-0496">Mitochondrion</keyword>
<dbReference type="SUPFAM" id="SSF103506">
    <property type="entry name" value="Mitochondrial carrier"/>
    <property type="match status" value="1"/>
</dbReference>
<dbReference type="EMBL" id="KN832872">
    <property type="protein sequence ID" value="KIN05242.1"/>
    <property type="molecule type" value="Genomic_DNA"/>
</dbReference>
<evidence type="ECO:0000256" key="4">
    <source>
        <dbReference type="ARBA" id="ARBA00022737"/>
    </source>
</evidence>
<organism evidence="11 12">
    <name type="scientific">Oidiodendron maius (strain Zn)</name>
    <dbReference type="NCBI Taxonomy" id="913774"/>
    <lineage>
        <taxon>Eukaryota</taxon>
        <taxon>Fungi</taxon>
        <taxon>Dikarya</taxon>
        <taxon>Ascomycota</taxon>
        <taxon>Pezizomycotina</taxon>
        <taxon>Leotiomycetes</taxon>
        <taxon>Leotiomycetes incertae sedis</taxon>
        <taxon>Myxotrichaceae</taxon>
        <taxon>Oidiodendron</taxon>
    </lineage>
</organism>
<dbReference type="Proteomes" id="UP000054321">
    <property type="component" value="Unassembled WGS sequence"/>
</dbReference>
<dbReference type="InterPro" id="IPR018108">
    <property type="entry name" value="MCP_transmembrane"/>
</dbReference>
<dbReference type="InParanoid" id="A0A0C3HSM5"/>
<dbReference type="InterPro" id="IPR023395">
    <property type="entry name" value="MCP_dom_sf"/>
</dbReference>
<dbReference type="AlphaFoldDB" id="A0A0C3HSM5"/>
<evidence type="ECO:0000313" key="11">
    <source>
        <dbReference type="EMBL" id="KIN05242.1"/>
    </source>
</evidence>
<reference evidence="12" key="2">
    <citation type="submission" date="2015-01" db="EMBL/GenBank/DDBJ databases">
        <title>Evolutionary Origins and Diversification of the Mycorrhizal Mutualists.</title>
        <authorList>
            <consortium name="DOE Joint Genome Institute"/>
            <consortium name="Mycorrhizal Genomics Consortium"/>
            <person name="Kohler A."/>
            <person name="Kuo A."/>
            <person name="Nagy L.G."/>
            <person name="Floudas D."/>
            <person name="Copeland A."/>
            <person name="Barry K.W."/>
            <person name="Cichocki N."/>
            <person name="Veneault-Fourrey C."/>
            <person name="LaButti K."/>
            <person name="Lindquist E.A."/>
            <person name="Lipzen A."/>
            <person name="Lundell T."/>
            <person name="Morin E."/>
            <person name="Murat C."/>
            <person name="Riley R."/>
            <person name="Ohm R."/>
            <person name="Sun H."/>
            <person name="Tunlid A."/>
            <person name="Henrissat B."/>
            <person name="Grigoriev I.V."/>
            <person name="Hibbett D.S."/>
            <person name="Martin F."/>
        </authorList>
    </citation>
    <scope>NUCLEOTIDE SEQUENCE [LARGE SCALE GENOMIC DNA]</scope>
    <source>
        <strain evidence="12">Zn</strain>
    </source>
</reference>
<dbReference type="InterPro" id="IPR002067">
    <property type="entry name" value="MCP"/>
</dbReference>
<evidence type="ECO:0000256" key="1">
    <source>
        <dbReference type="ARBA" id="ARBA00004448"/>
    </source>
</evidence>
<keyword evidence="2 10" id="KW-0813">Transport</keyword>
<evidence type="ECO:0000256" key="5">
    <source>
        <dbReference type="ARBA" id="ARBA00022792"/>
    </source>
</evidence>
<evidence type="ECO:0000256" key="9">
    <source>
        <dbReference type="PROSITE-ProRule" id="PRU00282"/>
    </source>
</evidence>
<evidence type="ECO:0000256" key="7">
    <source>
        <dbReference type="ARBA" id="ARBA00023128"/>
    </source>
</evidence>
<evidence type="ECO:0000256" key="2">
    <source>
        <dbReference type="ARBA" id="ARBA00022448"/>
    </source>
</evidence>
<name>A0A0C3HSM5_OIDMZ</name>
<evidence type="ECO:0000256" key="3">
    <source>
        <dbReference type="ARBA" id="ARBA00022692"/>
    </source>
</evidence>
<dbReference type="PRINTS" id="PR00926">
    <property type="entry name" value="MITOCARRIER"/>
</dbReference>
<dbReference type="GO" id="GO:0015218">
    <property type="term" value="F:pyrimidine nucleotide transmembrane transporter activity"/>
    <property type="evidence" value="ECO:0007669"/>
    <property type="project" value="InterPro"/>
</dbReference>
<evidence type="ECO:0008006" key="13">
    <source>
        <dbReference type="Google" id="ProtNLM"/>
    </source>
</evidence>
<dbReference type="OrthoDB" id="269120at2759"/>
<dbReference type="Pfam" id="PF00153">
    <property type="entry name" value="Mito_carr"/>
    <property type="match status" value="3"/>
</dbReference>
<feature type="repeat" description="Solcar" evidence="9">
    <location>
        <begin position="231"/>
        <end position="321"/>
    </location>
</feature>
<keyword evidence="8 9" id="KW-0472">Membrane</keyword>
<sequence length="330" mass="36922">MAVTKITWDEFFAGGIGATAATLLTSPLNVVITRLRSDFYPSQLRNPSPQISPAPGKPPFLPSPGLYFRRTFQLLSSIHRTEGWRTILKELRPNILSVVPSTAMKFYIYSNNKRIVSQKLFGGQEKALVQLLAAAAAATATNTATTPVWLIKTRLELDISVAEKTGRKYKTAFDCMMQIIRQEGIKGLYRGWNASYLGVAEFSLHLTFYERMKIFLARYSDKNQTSIWYQQGDLGGKIGAAVSSKLLAVMVMYPFGTIRTRLHQAPTINGPLKYTSIAQCFRHVWKEEGFMSMYRGLGPHVLRVLPSTAILFGVFEAVMKYLGTSKVKDS</sequence>
<dbReference type="Gene3D" id="1.50.40.10">
    <property type="entry name" value="Mitochondrial carrier domain"/>
    <property type="match status" value="1"/>
</dbReference>
<keyword evidence="12" id="KW-1185">Reference proteome</keyword>
<comment type="subcellular location">
    <subcellularLocation>
        <location evidence="1">Mitochondrion inner membrane</location>
        <topology evidence="1">Multi-pass membrane protein</topology>
    </subcellularLocation>
</comment>
<dbReference type="HOGENOM" id="CLU_015166_6_0_1"/>
<keyword evidence="3 9" id="KW-0812">Transmembrane</keyword>
<gene>
    <name evidence="11" type="ORF">OIDMADRAFT_116586</name>
</gene>
<dbReference type="PANTHER" id="PTHR45829">
    <property type="entry name" value="MITOCHONDRIAL CARRIER PROTEIN RIM2"/>
    <property type="match status" value="1"/>
</dbReference>
<evidence type="ECO:0000256" key="8">
    <source>
        <dbReference type="ARBA" id="ARBA00023136"/>
    </source>
</evidence>
<keyword evidence="5" id="KW-0999">Mitochondrion inner membrane</keyword>
<reference evidence="11 12" key="1">
    <citation type="submission" date="2014-04" db="EMBL/GenBank/DDBJ databases">
        <authorList>
            <consortium name="DOE Joint Genome Institute"/>
            <person name="Kuo A."/>
            <person name="Martino E."/>
            <person name="Perotto S."/>
            <person name="Kohler A."/>
            <person name="Nagy L.G."/>
            <person name="Floudas D."/>
            <person name="Copeland A."/>
            <person name="Barry K.W."/>
            <person name="Cichocki N."/>
            <person name="Veneault-Fourrey C."/>
            <person name="LaButti K."/>
            <person name="Lindquist E.A."/>
            <person name="Lipzen A."/>
            <person name="Lundell T."/>
            <person name="Morin E."/>
            <person name="Murat C."/>
            <person name="Sun H."/>
            <person name="Tunlid A."/>
            <person name="Henrissat B."/>
            <person name="Grigoriev I.V."/>
            <person name="Hibbett D.S."/>
            <person name="Martin F."/>
            <person name="Nordberg H.P."/>
            <person name="Cantor M.N."/>
            <person name="Hua S.X."/>
        </authorList>
    </citation>
    <scope>NUCLEOTIDE SEQUENCE [LARGE SCALE GENOMIC DNA]</scope>
    <source>
        <strain evidence="11 12">Zn</strain>
    </source>
</reference>
<dbReference type="PANTHER" id="PTHR45829:SF4">
    <property type="entry name" value="MITOCHONDRIAL CARRIER PROTEIN RIM2"/>
    <property type="match status" value="1"/>
</dbReference>
<comment type="similarity">
    <text evidence="10">Belongs to the mitochondrial carrier (TC 2.A.29) family.</text>
</comment>
<protein>
    <recommendedName>
        <fullName evidence="13">Mitochondrial carrier</fullName>
    </recommendedName>
</protein>